<evidence type="ECO:0000256" key="2">
    <source>
        <dbReference type="ARBA" id="ARBA00022908"/>
    </source>
</evidence>
<name>A0A916JHJ9_9BACT</name>
<dbReference type="PANTHER" id="PTHR30629:SF2">
    <property type="entry name" value="PROPHAGE INTEGRASE INTS-RELATED"/>
    <property type="match status" value="1"/>
</dbReference>
<dbReference type="InterPro" id="IPR010998">
    <property type="entry name" value="Integrase_recombinase_N"/>
</dbReference>
<sequence length="99" mass="11470">MEPSCRLKDLTQREEKQKNTVRAVFDSWKTAELQNRKDKGKEIERAFEKDVFPLIGRKPIGEITRNDMKAILDRVLKRKAQSMGKPAFVQPEAILRLCG</sequence>
<dbReference type="GO" id="GO:0015074">
    <property type="term" value="P:DNA integration"/>
    <property type="evidence" value="ECO:0007669"/>
    <property type="project" value="UniProtKB-KW"/>
</dbReference>
<dbReference type="PANTHER" id="PTHR30629">
    <property type="entry name" value="PROPHAGE INTEGRASE"/>
    <property type="match status" value="1"/>
</dbReference>
<reference evidence="5" key="1">
    <citation type="submission" date="2021-04" db="EMBL/GenBank/DDBJ databases">
        <authorList>
            <person name="Rodrigo-Torres L."/>
            <person name="Arahal R. D."/>
            <person name="Lucena T."/>
        </authorList>
    </citation>
    <scope>NUCLEOTIDE SEQUENCE</scope>
    <source>
        <strain evidence="5">CECT 9275</strain>
    </source>
</reference>
<dbReference type="Proteomes" id="UP000680038">
    <property type="component" value="Unassembled WGS sequence"/>
</dbReference>
<evidence type="ECO:0000313" key="6">
    <source>
        <dbReference type="Proteomes" id="UP000680038"/>
    </source>
</evidence>
<evidence type="ECO:0000256" key="3">
    <source>
        <dbReference type="ARBA" id="ARBA00023125"/>
    </source>
</evidence>
<dbReference type="AlphaFoldDB" id="A0A916JHJ9"/>
<dbReference type="InterPro" id="IPR050808">
    <property type="entry name" value="Phage_Integrase"/>
</dbReference>
<proteinExistence type="inferred from homology"/>
<evidence type="ECO:0000256" key="1">
    <source>
        <dbReference type="ARBA" id="ARBA00008857"/>
    </source>
</evidence>
<dbReference type="InterPro" id="IPR011010">
    <property type="entry name" value="DNA_brk_join_enz"/>
</dbReference>
<dbReference type="InterPro" id="IPR053876">
    <property type="entry name" value="Phage_int_M"/>
</dbReference>
<accession>A0A916JHJ9</accession>
<evidence type="ECO:0000313" key="5">
    <source>
        <dbReference type="EMBL" id="CAG5011221.1"/>
    </source>
</evidence>
<gene>
    <name evidence="5" type="ORF">DYBT9275_04907</name>
</gene>
<protein>
    <recommendedName>
        <fullName evidence="4">Phage integrase central domain-containing protein</fullName>
    </recommendedName>
</protein>
<organism evidence="5 6">
    <name type="scientific">Dyadobacter helix</name>
    <dbReference type="NCBI Taxonomy" id="2822344"/>
    <lineage>
        <taxon>Bacteria</taxon>
        <taxon>Pseudomonadati</taxon>
        <taxon>Bacteroidota</taxon>
        <taxon>Cytophagia</taxon>
        <taxon>Cytophagales</taxon>
        <taxon>Spirosomataceae</taxon>
        <taxon>Dyadobacter</taxon>
    </lineage>
</organism>
<dbReference type="RefSeq" id="WP_215241180.1">
    <property type="nucleotide sequence ID" value="NZ_CAJRAF010000002.1"/>
</dbReference>
<dbReference type="GO" id="GO:0003677">
    <property type="term" value="F:DNA binding"/>
    <property type="evidence" value="ECO:0007669"/>
    <property type="project" value="UniProtKB-KW"/>
</dbReference>
<dbReference type="EMBL" id="CAJRAF010000002">
    <property type="protein sequence ID" value="CAG5011221.1"/>
    <property type="molecule type" value="Genomic_DNA"/>
</dbReference>
<comment type="similarity">
    <text evidence="1">Belongs to the 'phage' integrase family.</text>
</comment>
<comment type="caution">
    <text evidence="5">The sequence shown here is derived from an EMBL/GenBank/DDBJ whole genome shotgun (WGS) entry which is preliminary data.</text>
</comment>
<feature type="domain" description="Phage integrase central" evidence="4">
    <location>
        <begin position="23"/>
        <end position="83"/>
    </location>
</feature>
<keyword evidence="3" id="KW-0238">DNA-binding</keyword>
<dbReference type="SUPFAM" id="SSF56349">
    <property type="entry name" value="DNA breaking-rejoining enzymes"/>
    <property type="match status" value="1"/>
</dbReference>
<dbReference type="Gene3D" id="1.10.150.130">
    <property type="match status" value="1"/>
</dbReference>
<dbReference type="Pfam" id="PF22022">
    <property type="entry name" value="Phage_int_M"/>
    <property type="match status" value="1"/>
</dbReference>
<evidence type="ECO:0000259" key="4">
    <source>
        <dbReference type="Pfam" id="PF22022"/>
    </source>
</evidence>
<keyword evidence="2" id="KW-0229">DNA integration</keyword>
<keyword evidence="6" id="KW-1185">Reference proteome</keyword>